<keyword evidence="2" id="KW-0808">Transferase</keyword>
<dbReference type="GO" id="GO:0008168">
    <property type="term" value="F:methyltransferase activity"/>
    <property type="evidence" value="ECO:0007669"/>
    <property type="project" value="UniProtKB-KW"/>
</dbReference>
<feature type="compositionally biased region" description="Basic and acidic residues" evidence="3">
    <location>
        <begin position="23"/>
        <end position="37"/>
    </location>
</feature>
<dbReference type="Proteomes" id="UP000002038">
    <property type="component" value="Unassembled WGS sequence"/>
</dbReference>
<dbReference type="PANTHER" id="PTHR43397">
    <property type="entry name" value="ERGOTHIONEINE BIOSYNTHESIS PROTEIN 1"/>
    <property type="match status" value="1"/>
</dbReference>
<evidence type="ECO:0000256" key="3">
    <source>
        <dbReference type="SAM" id="MobiDB-lite"/>
    </source>
</evidence>
<protein>
    <recommendedName>
        <fullName evidence="4">Histidine-specific methyltransferase SAM-dependent domain-containing protein</fullName>
    </recommendedName>
</protein>
<accession>A0A179UNP2</accession>
<evidence type="ECO:0000313" key="6">
    <source>
        <dbReference type="Proteomes" id="UP000002038"/>
    </source>
</evidence>
<dbReference type="Gene3D" id="3.40.50.150">
    <property type="entry name" value="Vaccinia Virus protein VP39"/>
    <property type="match status" value="1"/>
</dbReference>
<evidence type="ECO:0000313" key="5">
    <source>
        <dbReference type="EMBL" id="OAT08717.1"/>
    </source>
</evidence>
<proteinExistence type="predicted"/>
<dbReference type="OrthoDB" id="3597252at2759"/>
<dbReference type="GO" id="GO:0032259">
    <property type="term" value="P:methylation"/>
    <property type="evidence" value="ECO:0007669"/>
    <property type="project" value="UniProtKB-KW"/>
</dbReference>
<dbReference type="InterPro" id="IPR021858">
    <property type="entry name" value="Fun_TF"/>
</dbReference>
<feature type="compositionally biased region" description="Basic residues" evidence="3">
    <location>
        <begin position="1"/>
        <end position="11"/>
    </location>
</feature>
<dbReference type="VEuPathDB" id="FungiDB:BDBG_17102"/>
<dbReference type="InterPro" id="IPR017805">
    <property type="entry name" value="SAM_MeTrfase_EasF-type_put"/>
</dbReference>
<evidence type="ECO:0000259" key="4">
    <source>
        <dbReference type="Pfam" id="PF10017"/>
    </source>
</evidence>
<dbReference type="RefSeq" id="XP_031578434.1">
    <property type="nucleotide sequence ID" value="XM_031724892.1"/>
</dbReference>
<reference evidence="6" key="1">
    <citation type="journal article" date="2015" name="PLoS Genet.">
        <title>The dynamic genome and transcriptome of the human fungal pathogen Blastomyces and close relative Emmonsia.</title>
        <authorList>
            <person name="Munoz J.F."/>
            <person name="Gauthier G.M."/>
            <person name="Desjardins C.A."/>
            <person name="Gallo J.E."/>
            <person name="Holder J."/>
            <person name="Sullivan T.D."/>
            <person name="Marty A.J."/>
            <person name="Carmen J.C."/>
            <person name="Chen Z."/>
            <person name="Ding L."/>
            <person name="Gujja S."/>
            <person name="Magrini V."/>
            <person name="Misas E."/>
            <person name="Mitreva M."/>
            <person name="Priest M."/>
            <person name="Saif S."/>
            <person name="Whiston E.A."/>
            <person name="Young S."/>
            <person name="Zeng Q."/>
            <person name="Goldman W.E."/>
            <person name="Mardis E.R."/>
            <person name="Taylor J.W."/>
            <person name="McEwen J.G."/>
            <person name="Clay O.K."/>
            <person name="Klein B.S."/>
            <person name="Cuomo C.A."/>
        </authorList>
    </citation>
    <scope>NUCLEOTIDE SEQUENCE [LARGE SCALE GENOMIC DNA]</scope>
    <source>
        <strain evidence="6">SLH14081</strain>
    </source>
</reference>
<feature type="region of interest" description="Disordered" evidence="3">
    <location>
        <begin position="1"/>
        <end position="47"/>
    </location>
</feature>
<dbReference type="NCBIfam" id="TIGR03439">
    <property type="entry name" value="methyl_EasF"/>
    <property type="match status" value="1"/>
</dbReference>
<dbReference type="InterPro" id="IPR029063">
    <property type="entry name" value="SAM-dependent_MTases_sf"/>
</dbReference>
<evidence type="ECO:0000256" key="2">
    <source>
        <dbReference type="ARBA" id="ARBA00022679"/>
    </source>
</evidence>
<name>A0A179UNP2_BLAGS</name>
<dbReference type="GeneID" id="8509641"/>
<dbReference type="InterPro" id="IPR051128">
    <property type="entry name" value="EgtD_Methyltrsf_superfamily"/>
</dbReference>
<keyword evidence="1" id="KW-0489">Methyltransferase</keyword>
<sequence>MYHRRGQKRHRLNEPPGPFSDPSRVEKPGRIRHRQGEENEQEQDEDQSLWDDRSMFAIDMPNIALLPLPDEQPTWDNDYMASALDISTWLPPTPSFLSDDQLINDFDTAARDWLQQVLYPDIPSLEDRFINLSLENPYSDNATSRHETLRKQILTPEDGSVNGYIKFRIRNADLDESCVKTAKRSFGASCMGVHHRNTSEANSLFNNIPYLPPNFASGVKLDAVDGKLLKFYLVAYCQGRTLLSQTNFWLTEIASMIAAEDAVKHAILALVGGYVLDYVHKDDLRKRTNAHYRKASELITAGLSTPETHAVSKSDGIVAAILLLLVDDCVNWELRKPKGKTPNWYNGAHLAKAILDHSDPGYRYWKATNVQCDKAWLANANWASLACVLAEPVTPLQLRENDRHFGWLLEGTEKEVRTIHGGTGLSPKLLHIFAQITHLSARMMKNPQSVVTPIGALKIEEMLHNFRQRSELSEGYATTAALLESCVLDADGKVYTATKVTELTGETWVCAAKIYLHCRFFRKPRCHPDVRAALKILMTCVQRMPYNGVLFTSQAPFFCIFIMSLVSYQQDDRDVARNWFETVLLAASCRSSVPPVWEAVQALWKWMDTELVDEENFDNTIAIGERRAWWEDMVTYLLEKVGWLRLSLTDAQISCGCDVAATRPDLRDPRLEVLGKQALLRPRRLWGNGFWFLWTDNIIEDIIILGQILHLCDIQPRQDLHSFPLKIFSNMQSSLKLGDVLDIGGSGLGDSLKLKLKEEFISSDGESIRSFPTELFYFGLGLQLWNQVCWLADYHQTRDEISLLEHHGASICREIPPGCTIVDMGSGDIRKPACLLQQLESLKISVSYFALDISRDALEGSMSHLANKYQHVQCYGLWGTFEDGRQWLRSVNTPKCILSMGSMFGNDTFDLAVERMQPWREVLGPEDLMLIGMDARGGREELERMYHDKGGVWESFIRNGFRESNELLGEPWYRTEDWVLNGVIRDDPPHHKFSLLATRDVDCPALGLHVGKGEVIEFFESWKYGPDIMKLQFEKSGMMLKGWWASPLGEFYQYLVSFV</sequence>
<dbReference type="InterPro" id="IPR019257">
    <property type="entry name" value="MeTrfase_dom"/>
</dbReference>
<feature type="domain" description="Histidine-specific methyltransferase SAM-dependent" evidence="4">
    <location>
        <begin position="769"/>
        <end position="1056"/>
    </location>
</feature>
<dbReference type="AlphaFoldDB" id="A0A179UNP2"/>
<dbReference type="Pfam" id="PF11951">
    <property type="entry name" value="Fungal_trans_2"/>
    <property type="match status" value="1"/>
</dbReference>
<gene>
    <name evidence="5" type="ORF">BDBG_17102</name>
</gene>
<organism evidence="5 6">
    <name type="scientific">Blastomyces gilchristii (strain SLH14081)</name>
    <name type="common">Blastomyces dermatitidis</name>
    <dbReference type="NCBI Taxonomy" id="559298"/>
    <lineage>
        <taxon>Eukaryota</taxon>
        <taxon>Fungi</taxon>
        <taxon>Dikarya</taxon>
        <taxon>Ascomycota</taxon>
        <taxon>Pezizomycotina</taxon>
        <taxon>Eurotiomycetes</taxon>
        <taxon>Eurotiomycetidae</taxon>
        <taxon>Onygenales</taxon>
        <taxon>Ajellomycetaceae</taxon>
        <taxon>Blastomyces</taxon>
    </lineage>
</organism>
<dbReference type="KEGG" id="bgh:BDBG_17102"/>
<keyword evidence="6" id="KW-1185">Reference proteome</keyword>
<dbReference type="EMBL" id="GG657455">
    <property type="protein sequence ID" value="OAT08717.1"/>
    <property type="molecule type" value="Genomic_DNA"/>
</dbReference>
<evidence type="ECO:0000256" key="1">
    <source>
        <dbReference type="ARBA" id="ARBA00022603"/>
    </source>
</evidence>
<dbReference type="Pfam" id="PF10017">
    <property type="entry name" value="Methyltransf_33"/>
    <property type="match status" value="1"/>
</dbReference>
<dbReference type="PANTHER" id="PTHR43397:SF1">
    <property type="entry name" value="ERGOTHIONEINE BIOSYNTHESIS PROTEIN 1"/>
    <property type="match status" value="1"/>
</dbReference>
<feature type="compositionally biased region" description="Acidic residues" evidence="3">
    <location>
        <begin position="38"/>
        <end position="47"/>
    </location>
</feature>